<feature type="transmembrane region" description="Helical" evidence="8">
    <location>
        <begin position="451"/>
        <end position="476"/>
    </location>
</feature>
<dbReference type="Proteomes" id="UP001491310">
    <property type="component" value="Unassembled WGS sequence"/>
</dbReference>
<keyword evidence="11" id="KW-1185">Reference proteome</keyword>
<evidence type="ECO:0000256" key="6">
    <source>
        <dbReference type="ARBA" id="ARBA00023136"/>
    </source>
</evidence>
<reference evidence="10 11" key="1">
    <citation type="journal article" date="2024" name="Nat. Commun.">
        <title>Phylogenomics reveals the evolutionary origins of lichenization in chlorophyte algae.</title>
        <authorList>
            <person name="Puginier C."/>
            <person name="Libourel C."/>
            <person name="Otte J."/>
            <person name="Skaloud P."/>
            <person name="Haon M."/>
            <person name="Grisel S."/>
            <person name="Petersen M."/>
            <person name="Berrin J.G."/>
            <person name="Delaux P.M."/>
            <person name="Dal Grande F."/>
            <person name="Keller J."/>
        </authorList>
    </citation>
    <scope>NUCLEOTIDE SEQUENCE [LARGE SCALE GENOMIC DNA]</scope>
    <source>
        <strain evidence="10 11">SAG 216-7</strain>
    </source>
</reference>
<feature type="compositionally biased region" description="Polar residues" evidence="7">
    <location>
        <begin position="39"/>
        <end position="55"/>
    </location>
</feature>
<dbReference type="PANTHER" id="PTHR48017">
    <property type="entry name" value="OS05G0424000 PROTEIN-RELATED"/>
    <property type="match status" value="1"/>
</dbReference>
<evidence type="ECO:0000259" key="9">
    <source>
        <dbReference type="Pfam" id="PF01490"/>
    </source>
</evidence>
<feature type="domain" description="Amino acid transporter transmembrane" evidence="9">
    <location>
        <begin position="69"/>
        <end position="465"/>
    </location>
</feature>
<keyword evidence="6 8" id="KW-0472">Membrane</keyword>
<evidence type="ECO:0000313" key="11">
    <source>
        <dbReference type="Proteomes" id="UP001491310"/>
    </source>
</evidence>
<comment type="subcellular location">
    <subcellularLocation>
        <location evidence="1">Membrane</location>
    </subcellularLocation>
</comment>
<feature type="transmembrane region" description="Helical" evidence="8">
    <location>
        <begin position="345"/>
        <end position="367"/>
    </location>
</feature>
<feature type="transmembrane region" description="Helical" evidence="8">
    <location>
        <begin position="163"/>
        <end position="187"/>
    </location>
</feature>
<evidence type="ECO:0000256" key="5">
    <source>
        <dbReference type="ARBA" id="ARBA00022989"/>
    </source>
</evidence>
<feature type="transmembrane region" description="Helical" evidence="8">
    <location>
        <begin position="223"/>
        <end position="241"/>
    </location>
</feature>
<evidence type="ECO:0000256" key="3">
    <source>
        <dbReference type="ARBA" id="ARBA00022692"/>
    </source>
</evidence>
<proteinExistence type="predicted"/>
<sequence length="506" mass="55086">MSVGDEQISMVSAGTSDGTPPAFQSAHKQPFKIDDDLSTRNSSLESSDTDGDSSTKPFLRRGWFGGGAGSPLDAWLTTSAAQIGQVMLAMPHAVSLCGMRVAIPLMVLYSLGSIWTIHLLTTLYLELKQRKVAAGTWAGGHEKRATQYFNVVGELTGSRVVKAFVTVITIISLLCTGIAQIVAISTGSYYLNTSIDKRTWTLIWGAILSVTMSLVPNFRHFRLLNIISLVGTAYTAVYLIATAASTGLPRARYALTAGPVKAQNVFLGANVFMSGFGGHSMSFEVIDALFNPGCYDTVYPYSYLFTWFVTIPHSLLNQLAFPVDNAKYSNIYGAVPNNAARNASIVLMIIHQAVAYALYVTPVFFMWEKLVGTHDKPLWIRLPSRLPVALLVWFFALIFPFFDTINAVQGAVGYSFTAFVFPTAAYLWVYKSAKARNNAPKVPRFIGGWTAAMLLNTVMVVYFAIFGVGFGTWAAIKNLVDQVNTLGLFASCYQCSSIVATNVIKG</sequence>
<protein>
    <recommendedName>
        <fullName evidence="9">Amino acid transporter transmembrane domain-containing protein</fullName>
    </recommendedName>
</protein>
<dbReference type="InterPro" id="IPR013057">
    <property type="entry name" value="AA_transpt_TM"/>
</dbReference>
<evidence type="ECO:0000256" key="8">
    <source>
        <dbReference type="SAM" id="Phobius"/>
    </source>
</evidence>
<feature type="transmembrane region" description="Helical" evidence="8">
    <location>
        <begin position="411"/>
        <end position="430"/>
    </location>
</feature>
<name>A0ABR2YTF5_9CHLO</name>
<evidence type="ECO:0000256" key="7">
    <source>
        <dbReference type="SAM" id="MobiDB-lite"/>
    </source>
</evidence>
<dbReference type="Pfam" id="PF01490">
    <property type="entry name" value="Aa_trans"/>
    <property type="match status" value="1"/>
</dbReference>
<accession>A0ABR2YTF5</accession>
<evidence type="ECO:0000256" key="2">
    <source>
        <dbReference type="ARBA" id="ARBA00022448"/>
    </source>
</evidence>
<keyword evidence="4" id="KW-0029">Amino-acid transport</keyword>
<feature type="region of interest" description="Disordered" evidence="7">
    <location>
        <begin position="1"/>
        <end position="55"/>
    </location>
</feature>
<gene>
    <name evidence="10" type="ORF">WJX75_004702</name>
</gene>
<feature type="compositionally biased region" description="Polar residues" evidence="7">
    <location>
        <begin position="9"/>
        <end position="18"/>
    </location>
</feature>
<evidence type="ECO:0000256" key="4">
    <source>
        <dbReference type="ARBA" id="ARBA00022970"/>
    </source>
</evidence>
<feature type="transmembrane region" description="Helical" evidence="8">
    <location>
        <begin position="388"/>
        <end position="405"/>
    </location>
</feature>
<feature type="transmembrane region" description="Helical" evidence="8">
    <location>
        <begin position="199"/>
        <end position="216"/>
    </location>
</feature>
<comment type="caution">
    <text evidence="10">The sequence shown here is derived from an EMBL/GenBank/DDBJ whole genome shotgun (WGS) entry which is preliminary data.</text>
</comment>
<dbReference type="EMBL" id="JALJOT010000005">
    <property type="protein sequence ID" value="KAK9915098.1"/>
    <property type="molecule type" value="Genomic_DNA"/>
</dbReference>
<keyword evidence="3 8" id="KW-0812">Transmembrane</keyword>
<evidence type="ECO:0000313" key="10">
    <source>
        <dbReference type="EMBL" id="KAK9915098.1"/>
    </source>
</evidence>
<keyword evidence="2" id="KW-0813">Transport</keyword>
<keyword evidence="5 8" id="KW-1133">Transmembrane helix</keyword>
<organism evidence="10 11">
    <name type="scientific">Coccomyxa subellipsoidea</name>
    <dbReference type="NCBI Taxonomy" id="248742"/>
    <lineage>
        <taxon>Eukaryota</taxon>
        <taxon>Viridiplantae</taxon>
        <taxon>Chlorophyta</taxon>
        <taxon>core chlorophytes</taxon>
        <taxon>Trebouxiophyceae</taxon>
        <taxon>Trebouxiophyceae incertae sedis</taxon>
        <taxon>Coccomyxaceae</taxon>
        <taxon>Coccomyxa</taxon>
    </lineage>
</organism>
<feature type="transmembrane region" description="Helical" evidence="8">
    <location>
        <begin position="101"/>
        <end position="125"/>
    </location>
</feature>
<evidence type="ECO:0000256" key="1">
    <source>
        <dbReference type="ARBA" id="ARBA00004370"/>
    </source>
</evidence>